<evidence type="ECO:0000313" key="7">
    <source>
        <dbReference type="EMBL" id="AJQ26612.1"/>
    </source>
</evidence>
<dbReference type="SUPFAM" id="SSF52242">
    <property type="entry name" value="Cobalamin (vitamin B12)-binding domain"/>
    <property type="match status" value="1"/>
</dbReference>
<evidence type="ECO:0000256" key="4">
    <source>
        <dbReference type="ARBA" id="ARBA00023004"/>
    </source>
</evidence>
<dbReference type="KEGG" id="pft:JBW_01260"/>
<dbReference type="GO" id="GO:0031419">
    <property type="term" value="F:cobalamin binding"/>
    <property type="evidence" value="ECO:0007669"/>
    <property type="project" value="InterPro"/>
</dbReference>
<evidence type="ECO:0000259" key="6">
    <source>
        <dbReference type="PROSITE" id="PS51918"/>
    </source>
</evidence>
<feature type="domain" description="Radical SAM core" evidence="6">
    <location>
        <begin position="241"/>
        <end position="459"/>
    </location>
</feature>
<organism evidence="7 8">
    <name type="scientific">Pelosinus fermentans JBW45</name>
    <dbReference type="NCBI Taxonomy" id="1192197"/>
    <lineage>
        <taxon>Bacteria</taxon>
        <taxon>Bacillati</taxon>
        <taxon>Bacillota</taxon>
        <taxon>Negativicutes</taxon>
        <taxon>Selenomonadales</taxon>
        <taxon>Sporomusaceae</taxon>
        <taxon>Pelosinus</taxon>
    </lineage>
</organism>
<dbReference type="SFLD" id="SFLDG01123">
    <property type="entry name" value="methyltransferase_(Class_B)"/>
    <property type="match status" value="1"/>
</dbReference>
<dbReference type="GO" id="GO:0046872">
    <property type="term" value="F:metal ion binding"/>
    <property type="evidence" value="ECO:0007669"/>
    <property type="project" value="UniProtKB-KW"/>
</dbReference>
<dbReference type="InterPro" id="IPR036724">
    <property type="entry name" value="Cobalamin-bd_sf"/>
</dbReference>
<dbReference type="RefSeq" id="WP_007957000.1">
    <property type="nucleotide sequence ID" value="NZ_CP010978.1"/>
</dbReference>
<comment type="cofactor">
    <cofactor evidence="1">
        <name>[4Fe-4S] cluster</name>
        <dbReference type="ChEBI" id="CHEBI:49883"/>
    </cofactor>
</comment>
<dbReference type="CDD" id="cd01335">
    <property type="entry name" value="Radical_SAM"/>
    <property type="match status" value="1"/>
</dbReference>
<gene>
    <name evidence="7" type="ORF">JBW_01260</name>
</gene>
<dbReference type="SFLD" id="SFLDS00029">
    <property type="entry name" value="Radical_SAM"/>
    <property type="match status" value="1"/>
</dbReference>
<dbReference type="SUPFAM" id="SSF102114">
    <property type="entry name" value="Radical SAM enzymes"/>
    <property type="match status" value="1"/>
</dbReference>
<dbReference type="Pfam" id="PF04055">
    <property type="entry name" value="Radical_SAM"/>
    <property type="match status" value="1"/>
</dbReference>
<dbReference type="Gene3D" id="3.40.50.280">
    <property type="entry name" value="Cobalamin-binding domain"/>
    <property type="match status" value="1"/>
</dbReference>
<dbReference type="InterPro" id="IPR058240">
    <property type="entry name" value="rSAM_sf"/>
</dbReference>
<evidence type="ECO:0000256" key="2">
    <source>
        <dbReference type="ARBA" id="ARBA00022691"/>
    </source>
</evidence>
<dbReference type="AlphaFoldDB" id="I9DGG5"/>
<keyword evidence="5" id="KW-0411">Iron-sulfur</keyword>
<name>I9DGG5_9FIRM</name>
<dbReference type="InterPro" id="IPR023404">
    <property type="entry name" value="rSAM_horseshoe"/>
</dbReference>
<proteinExistence type="predicted"/>
<evidence type="ECO:0000256" key="1">
    <source>
        <dbReference type="ARBA" id="ARBA00001966"/>
    </source>
</evidence>
<evidence type="ECO:0000256" key="5">
    <source>
        <dbReference type="ARBA" id="ARBA00023014"/>
    </source>
</evidence>
<dbReference type="PANTHER" id="PTHR43409">
    <property type="entry name" value="ANAEROBIC MAGNESIUM-PROTOPORPHYRIN IX MONOMETHYL ESTER CYCLASE-RELATED"/>
    <property type="match status" value="1"/>
</dbReference>
<dbReference type="InterPro" id="IPR007197">
    <property type="entry name" value="rSAM"/>
</dbReference>
<reference evidence="7 8" key="1">
    <citation type="journal article" date="2015" name="Genome Announc.">
        <title>Complete Genome Sequence of Pelosinus fermentans JBW45, a Member of a Remarkably Competitive Group of Negativicutes in the Firmicutes Phylum.</title>
        <authorList>
            <person name="De Leon K.B."/>
            <person name="Utturkar S.M."/>
            <person name="Camilleri L.B."/>
            <person name="Elias D.A."/>
            <person name="Arkin A.P."/>
            <person name="Fields M.W."/>
            <person name="Brown S.D."/>
            <person name="Wall J.D."/>
        </authorList>
    </citation>
    <scope>NUCLEOTIDE SEQUENCE [LARGE SCALE GENOMIC DNA]</scope>
    <source>
        <strain evidence="7 8">JBW45</strain>
    </source>
</reference>
<evidence type="ECO:0000256" key="3">
    <source>
        <dbReference type="ARBA" id="ARBA00022723"/>
    </source>
</evidence>
<dbReference type="PROSITE" id="PS51918">
    <property type="entry name" value="RADICAL_SAM"/>
    <property type="match status" value="1"/>
</dbReference>
<dbReference type="Proteomes" id="UP000005361">
    <property type="component" value="Chromosome"/>
</dbReference>
<evidence type="ECO:0000313" key="8">
    <source>
        <dbReference type="Proteomes" id="UP000005361"/>
    </source>
</evidence>
<reference evidence="8" key="2">
    <citation type="submission" date="2015-02" db="EMBL/GenBank/DDBJ databases">
        <title>Complete Genome Sequence of Pelosinus fermentans JBW45.</title>
        <authorList>
            <person name="De Leon K.B."/>
            <person name="Utturkar S.M."/>
            <person name="Camilleri L.B."/>
            <person name="Arkin A.P."/>
            <person name="Fields M.W."/>
            <person name="Brown S.D."/>
            <person name="Wall J.D."/>
        </authorList>
    </citation>
    <scope>NUCLEOTIDE SEQUENCE [LARGE SCALE GENOMIC DNA]</scope>
    <source>
        <strain evidence="8">JBW45</strain>
    </source>
</reference>
<accession>I9DGG5</accession>
<dbReference type="InterPro" id="IPR051198">
    <property type="entry name" value="BchE-like"/>
</dbReference>
<dbReference type="EMBL" id="CP010978">
    <property type="protein sequence ID" value="AJQ26612.1"/>
    <property type="molecule type" value="Genomic_DNA"/>
</dbReference>
<dbReference type="InterPro" id="IPR034466">
    <property type="entry name" value="Methyltransferase_Class_B"/>
</dbReference>
<dbReference type="GO" id="GO:0003824">
    <property type="term" value="F:catalytic activity"/>
    <property type="evidence" value="ECO:0007669"/>
    <property type="project" value="InterPro"/>
</dbReference>
<dbReference type="OrthoDB" id="9801424at2"/>
<dbReference type="SMART" id="SM00729">
    <property type="entry name" value="Elp3"/>
    <property type="match status" value="1"/>
</dbReference>
<dbReference type="GO" id="GO:0051539">
    <property type="term" value="F:4 iron, 4 sulfur cluster binding"/>
    <property type="evidence" value="ECO:0007669"/>
    <property type="project" value="UniProtKB-KW"/>
</dbReference>
<keyword evidence="4" id="KW-0408">Iron</keyword>
<keyword evidence="3" id="KW-0479">Metal-binding</keyword>
<dbReference type="Gene3D" id="3.80.30.20">
    <property type="entry name" value="tm_1862 like domain"/>
    <property type="match status" value="1"/>
</dbReference>
<dbReference type="HOGENOM" id="CLU_021907_0_0_9"/>
<protein>
    <submittedName>
        <fullName evidence="7">Radical SAM domain protein</fullName>
    </submittedName>
</protein>
<sequence length="510" mass="59382">MIDCFVIGHNELDINRQKQLIRLSYGESSTTYKERHKFNLAQVEYQKKLYTPVQFFNEFHNEKKDYTKSLDVFNESFSLAVAYLGTYLRRKGLTIDYINYFNGEKEALALRLKNNEIRTIAITTTYYTFPYPIQEILKYIRKYSKNVKIIVGGPYIAASVRAMKEDEIQSFLKSLGADVYIYNAEGERALYETVCAIKNQSGLDSIANIYYDTGDKYKFTSSVREDNDLDKNFIDWQLFKERIGTNVNLRTSISCPYACSFCTFPQYAGRYRTTSLEIVERELDLLKSIPTVTGFCIIDDAINISADRFKQFLRMLIKKNYGFKWSSFLRCQHIDREIVELMKESGCQVVFCGIESGSQRILDNMNKNAKVEEYKKSLAILNEYGILSIASIIVGFPGETHETFYETYNFVEETMPTFFQERLWAYDHQAAIHSKKTEYELKGSNYDWSHATMNSETALHLGNKMFLEIKNSIHVTEYPIIFHLLNRGLSANEVKEFLGNYNDFLKRSIE</sequence>
<keyword evidence="2" id="KW-0949">S-adenosyl-L-methionine</keyword>
<dbReference type="InterPro" id="IPR006638">
    <property type="entry name" value="Elp3/MiaA/NifB-like_rSAM"/>
</dbReference>
<dbReference type="SFLD" id="SFLDG01082">
    <property type="entry name" value="B12-binding_domain_containing"/>
    <property type="match status" value="1"/>
</dbReference>
<dbReference type="STRING" id="1192197.JBW_01260"/>